<organism evidence="1 2">
    <name type="scientific">Cenarchaeum symbiosum (strain A)</name>
    <dbReference type="NCBI Taxonomy" id="414004"/>
    <lineage>
        <taxon>Archaea</taxon>
        <taxon>Nitrososphaerota</taxon>
        <taxon>Candidatus Cenarchaeales</taxon>
        <taxon>Candidatus Cenarchaeaceae</taxon>
        <taxon>Candidatus Cenarchaeum</taxon>
    </lineage>
</organism>
<dbReference type="EnsemblBacteria" id="ABK77391">
    <property type="protein sequence ID" value="ABK77391"/>
    <property type="gene ID" value="CENSYa_0758"/>
</dbReference>
<gene>
    <name evidence="1" type="ordered locus">CENSYa_0758</name>
</gene>
<keyword evidence="2" id="KW-1185">Reference proteome</keyword>
<dbReference type="KEGG" id="csy:CENSYa_0758"/>
<dbReference type="STRING" id="414004.CENSYa_0758"/>
<reference evidence="1 2" key="1">
    <citation type="journal article" date="2006" name="Proc. Natl. Acad. Sci. U.S.A.">
        <title>Genomic analysis of the uncultivated marine crenarchaeote Cenarchaeum symbiosum.</title>
        <authorList>
            <person name="Hallam S.J."/>
            <person name="Konstantinidis K.T."/>
            <person name="Putnam N."/>
            <person name="Schleper C."/>
            <person name="Watanabe Y."/>
            <person name="Sugahara J."/>
            <person name="Preston C."/>
            <person name="de la Torre J."/>
            <person name="Richardson P.M."/>
            <person name="DeLong E.F."/>
        </authorList>
    </citation>
    <scope>NUCLEOTIDE SEQUENCE [LARGE SCALE GENOMIC DNA]</scope>
    <source>
        <strain evidence="2">A</strain>
    </source>
</reference>
<proteinExistence type="predicted"/>
<dbReference type="AlphaFoldDB" id="A0RVM4"/>
<evidence type="ECO:0000313" key="1">
    <source>
        <dbReference type="EMBL" id="ABK77391.1"/>
    </source>
</evidence>
<accession>A0RVM4</accession>
<name>A0RVM4_CENSY</name>
<dbReference type="HOGENOM" id="CLU_2140097_0_0_2"/>
<evidence type="ECO:0000313" key="2">
    <source>
        <dbReference type="Proteomes" id="UP000000758"/>
    </source>
</evidence>
<protein>
    <submittedName>
        <fullName evidence="1">Uncharacterized protein</fullName>
    </submittedName>
</protein>
<dbReference type="Proteomes" id="UP000000758">
    <property type="component" value="Chromosome"/>
</dbReference>
<sequence>MTSPSSTTVSGTSVTEFDIPGRVAVADVAAVMADRYGIYRRARHQVGPPDKLEGADWNEPRSCHIVRCIILYAGPGSKKICVASHRYTSSGTPPSKSVMHIVSTRWSARPPS</sequence>
<dbReference type="EMBL" id="DP000238">
    <property type="protein sequence ID" value="ABK77391.1"/>
    <property type="molecule type" value="Genomic_DNA"/>
</dbReference>